<dbReference type="AlphaFoldDB" id="A0A439D487"/>
<dbReference type="SUPFAM" id="SSF53167">
    <property type="entry name" value="Purine and uridine phosphorylases"/>
    <property type="match status" value="1"/>
</dbReference>
<dbReference type="EMBL" id="RYZI01000164">
    <property type="protein sequence ID" value="RWA09200.1"/>
    <property type="molecule type" value="Genomic_DNA"/>
</dbReference>
<protein>
    <recommendedName>
        <fullName evidence="3">Nucleoside phosphorylase domain-containing protein</fullName>
    </recommendedName>
</protein>
<evidence type="ECO:0008006" key="3">
    <source>
        <dbReference type="Google" id="ProtNLM"/>
    </source>
</evidence>
<organism evidence="1 2">
    <name type="scientific">Xylaria grammica</name>
    <dbReference type="NCBI Taxonomy" id="363999"/>
    <lineage>
        <taxon>Eukaryota</taxon>
        <taxon>Fungi</taxon>
        <taxon>Dikarya</taxon>
        <taxon>Ascomycota</taxon>
        <taxon>Pezizomycotina</taxon>
        <taxon>Sordariomycetes</taxon>
        <taxon>Xylariomycetidae</taxon>
        <taxon>Xylariales</taxon>
        <taxon>Xylariaceae</taxon>
        <taxon>Xylaria</taxon>
    </lineage>
</organism>
<dbReference type="GO" id="GO:0009116">
    <property type="term" value="P:nucleoside metabolic process"/>
    <property type="evidence" value="ECO:0007669"/>
    <property type="project" value="InterPro"/>
</dbReference>
<dbReference type="InterPro" id="IPR035994">
    <property type="entry name" value="Nucleoside_phosphorylase_sf"/>
</dbReference>
<name>A0A439D487_9PEZI</name>
<gene>
    <name evidence="1" type="ORF">EKO27_g5898</name>
</gene>
<dbReference type="GO" id="GO:0003824">
    <property type="term" value="F:catalytic activity"/>
    <property type="evidence" value="ECO:0007669"/>
    <property type="project" value="InterPro"/>
</dbReference>
<dbReference type="Proteomes" id="UP000286045">
    <property type="component" value="Unassembled WGS sequence"/>
</dbReference>
<dbReference type="Gene3D" id="3.40.50.1580">
    <property type="entry name" value="Nucleoside phosphorylase domain"/>
    <property type="match status" value="1"/>
</dbReference>
<accession>A0A439D487</accession>
<proteinExistence type="predicted"/>
<dbReference type="STRING" id="363999.A0A439D487"/>
<keyword evidence="2" id="KW-1185">Reference proteome</keyword>
<evidence type="ECO:0000313" key="1">
    <source>
        <dbReference type="EMBL" id="RWA09200.1"/>
    </source>
</evidence>
<reference evidence="1 2" key="1">
    <citation type="submission" date="2018-12" db="EMBL/GenBank/DDBJ databases">
        <title>Draft genome sequence of Xylaria grammica IHI A82.</title>
        <authorList>
            <person name="Buettner E."/>
            <person name="Kellner H."/>
        </authorList>
    </citation>
    <scope>NUCLEOTIDE SEQUENCE [LARGE SCALE GENOMIC DNA]</scope>
    <source>
        <strain evidence="1 2">IHI A82</strain>
    </source>
</reference>
<sequence>MGSLAFDIATPVTHTMGRFLRPYITQHVHPDFQNQAITRIVVTGSPQRLCGRDPSIVHLSFPDPDHTVRLIRESNLRTIGQVDLAIVGNINNLTGLAGLTDHWEGFDGSEYSIFRWQKLISPKGQTVALIGCLEQLWGDTGGHFLRALYTHLNVKCVIYIAKCGSLSKEYTSNEWIATGTQAFFEGDVIQWSSPLDSVLDVSKKVARGPIVTVPTPLCETQDWLSEWSPKATWVDCEVGFMAKAAVELGVEFGFLLVVSDNLCKIGGENLSNEESDTVSRKRKVLYDEMLKILNALIFRSDLRQPI</sequence>
<comment type="caution">
    <text evidence="1">The sequence shown here is derived from an EMBL/GenBank/DDBJ whole genome shotgun (WGS) entry which is preliminary data.</text>
</comment>
<evidence type="ECO:0000313" key="2">
    <source>
        <dbReference type="Proteomes" id="UP000286045"/>
    </source>
</evidence>